<dbReference type="Proteomes" id="UP000522365">
    <property type="component" value="Unassembled WGS sequence"/>
</dbReference>
<dbReference type="SUPFAM" id="SSF53850">
    <property type="entry name" value="Periplasmic binding protein-like II"/>
    <property type="match status" value="1"/>
</dbReference>
<accession>A0A7J9P6S3</accession>
<dbReference type="Gene3D" id="3.40.190.10">
    <property type="entry name" value="Periplasmic binding protein-like II"/>
    <property type="match status" value="1"/>
</dbReference>
<dbReference type="AlphaFoldDB" id="A0A7J9P6S3"/>
<evidence type="ECO:0000313" key="2">
    <source>
        <dbReference type="Proteomes" id="UP000522365"/>
    </source>
</evidence>
<comment type="caution">
    <text evidence="1">The sequence shown here is derived from an EMBL/GenBank/DDBJ whole genome shotgun (WGS) entry which is preliminary data.</text>
</comment>
<evidence type="ECO:0000313" key="1">
    <source>
        <dbReference type="EMBL" id="MBA2853826.1"/>
    </source>
</evidence>
<sequence length="132" mass="15825">MNLDKEWIKKSYSWKQIKNMEMLMFQFLQLQKLQNVKMTWFFLTYLCILTAPSLPTIKNTPNYRFRGKIGVLADSTFEDLAEDYQKSMNFELIRYNNFKIMHSDLLANNLYGVFTDYQDQLNTDDKTEPHLV</sequence>
<reference evidence="1 2" key="1">
    <citation type="submission" date="2020-07" db="EMBL/GenBank/DDBJ databases">
        <title>Genomic Encyclopedia of Type Strains, Phase IV (KMG-V): Genome sequencing to study the core and pangenomes of soil and plant-associated prokaryotes.</title>
        <authorList>
            <person name="Whitman W."/>
        </authorList>
    </citation>
    <scope>NUCLEOTIDE SEQUENCE [LARGE SCALE GENOMIC DNA]</scope>
    <source>
        <strain evidence="1 2">S1</strain>
    </source>
</reference>
<gene>
    <name evidence="1" type="ORF">HNP89_001802</name>
</gene>
<organism evidence="1 2">
    <name type="scientific">Methanococcus maripaludis</name>
    <name type="common">Methanococcus deltae</name>
    <dbReference type="NCBI Taxonomy" id="39152"/>
    <lineage>
        <taxon>Archaea</taxon>
        <taxon>Methanobacteriati</taxon>
        <taxon>Methanobacteriota</taxon>
        <taxon>Methanomada group</taxon>
        <taxon>Methanococci</taxon>
        <taxon>Methanococcales</taxon>
        <taxon>Methanococcaceae</taxon>
        <taxon>Methanococcus</taxon>
    </lineage>
</organism>
<proteinExistence type="predicted"/>
<dbReference type="EMBL" id="JACDUK010000004">
    <property type="protein sequence ID" value="MBA2853826.1"/>
    <property type="molecule type" value="Genomic_DNA"/>
</dbReference>
<protein>
    <submittedName>
        <fullName evidence="1">Uncharacterized protein</fullName>
    </submittedName>
</protein>
<name>A0A7J9P6S3_METMI</name>